<dbReference type="PRINTS" id="PR00320">
    <property type="entry name" value="GPROTEINBRPT"/>
</dbReference>
<dbReference type="OrthoDB" id="674604at2759"/>
<keyword evidence="1 3" id="KW-0853">WD repeat</keyword>
<feature type="repeat" description="WD" evidence="3">
    <location>
        <begin position="826"/>
        <end position="865"/>
    </location>
</feature>
<accession>A0A6J8DWB5</accession>
<dbReference type="InterPro" id="IPR020472">
    <property type="entry name" value="WD40_PAC1"/>
</dbReference>
<feature type="domain" description="GBF1-like tetratricopeptide repeats" evidence="6">
    <location>
        <begin position="9"/>
        <end position="169"/>
    </location>
</feature>
<sequence length="1510" mass="170840">MKPIRIARLCCDVRRQVRSQALTYLQRALLVHDLQTLSAAEWESCFNKVLFPLLTKLLENINIQDPTGMEETRMRASALLTKVFLQHLTPLLSLSTFTALWLTILEFMDKYMHADNSDLLAEAIPESLKNMLLVMDTAGIFQTSHGAESKLWKLSWDRIDTFLPNLRNDVFKPTVREVKSTPTLVPPTPEVTQNTSSVPQPPEMHSPHEMEDEEEEHLEGVTVVKDVNGDERSADSDSNRKPVILSHTSPKLVYPVKTTLLYSYNEKSIVTMLEVCQYNSGISTITEPMNDGVITINGNMKHASANVEVYEFNLGQAQQLRCVNRSKATVCGDCEACILNNKLSDIKEWFPKLGDHSKKRLMLGLLRRFHSIDLLHQLVTLLHPMMCKDYTYARSRTCPSLFTDSSTLSSDRALPTDKVEDNINSYWQWFERTNYWTKSNFAFAVLQMCDSHLLHTLASQARTLLITEEKAASSLEDDDHLESSSICETEYSYKTDEHPELDMLISLSPEYGSPTRDPITGKKIRPTTRPQISDPHDFHDETSLSSLDPALMVIPSSAKAHSGVSQYRDFIRYLPVHLAKYILRLLDEASLHAAKDVSTKWQVLVSEVKVELELNKKLMEEVMLMQGASAQGVNHEYAKDIDVLVPNLYPGTREVIKTNGEVTYHPDYKTMMTFETGYSGISVRNAIIEERNVFCGSYYVQIMLKLDDPHRVFHTDGGNLIVTGSKDRKLRFIEMENRAELDLKISGHAGSIKCVHLNEQENYVLSGSYDTSIRKWSTKDGKCQKIFRGHRDTVLCIEVVENLLCSGSKDGACKIWNMQTGKCISNLKHRSPVSACAMSEEMVITGCEDGLVKVWDLKSAELIKILKGHDDQITAIKFDRWHIITGSKDSYAHVYSTQGNHERILNALKHPQAVLCLAFMYLRVITGSKDGRLRIWNMVTGQCCRIMRGNSQSDPIRSIVAIGDRITLNTDKNLLVLSFDPPNWDYTLESDKVPSLVPYSSYSDAPMRHREYSYIRACRMQKAGATNTKILQRGHANAPSDYIYEGFPQTRFRAPQLPHSAKSLSKRSMHSAKMIQTQQYAESGYESGTTPIRMESRMASSVLSSKKSVHSAPLHPPFPKTRPQTFKSEYSVVIATDKHDTDEDEEDEIEPHPSMIRRRVSWAFDKPLIPKSKDVSLSETKAILRSQIRMKAESIVPPDFIYLTVNAIQSSMQPSELSANTSKNIRDLSLRLKELKKRPSSSPSKIDPRTKVPVEEMGLEKLMPKTEEMDTKSVSEFSEAKSHKSKKSKEGVSLHGPDKEVYATQCDVIPTKVKVRTSLHQKTTKKTVPNGRVIRPVSASASRRHPPPEEEKGRPITAPSLRRPGTCFSVPSTISPAMPGVSPPKRHEGISSTAYETNIVPMCMYPPDMKEKLAQLLKEKRKALGHDILRTRSESSLGGRVGQFSDPLRSHVKFELRTYEQEKGFVDSIEKSNLEKRRKEEEELERKRKAAWLARAKSNTSIKERPKTVS</sequence>
<proteinExistence type="predicted"/>
<feature type="region of interest" description="Disordered" evidence="4">
    <location>
        <begin position="1233"/>
        <end position="1296"/>
    </location>
</feature>
<dbReference type="PROSITE" id="PS00678">
    <property type="entry name" value="WD_REPEATS_1"/>
    <property type="match status" value="3"/>
</dbReference>
<feature type="region of interest" description="Disordered" evidence="4">
    <location>
        <begin position="516"/>
        <end position="539"/>
    </location>
</feature>
<evidence type="ECO:0000313" key="7">
    <source>
        <dbReference type="EMBL" id="CAC5412874.1"/>
    </source>
</evidence>
<dbReference type="PANTHER" id="PTHR19872:SF7">
    <property type="entry name" value="F-BOX AND WD REPEAT DOMAIN CONTAINING PROTEIN 10B-RELATED"/>
    <property type="match status" value="1"/>
</dbReference>
<dbReference type="InterPro" id="IPR019775">
    <property type="entry name" value="WD40_repeat_CS"/>
</dbReference>
<feature type="transmembrane region" description="Helical" evidence="5">
    <location>
        <begin position="83"/>
        <end position="104"/>
    </location>
</feature>
<dbReference type="Pfam" id="PF23325">
    <property type="entry name" value="TPR_28"/>
    <property type="match status" value="1"/>
</dbReference>
<evidence type="ECO:0000256" key="3">
    <source>
        <dbReference type="PROSITE-ProRule" id="PRU00221"/>
    </source>
</evidence>
<feature type="compositionally biased region" description="Basic and acidic residues" evidence="4">
    <location>
        <begin position="1246"/>
        <end position="1296"/>
    </location>
</feature>
<dbReference type="PROSITE" id="PS50294">
    <property type="entry name" value="WD_REPEATS_REGION"/>
    <property type="match status" value="3"/>
</dbReference>
<dbReference type="SMART" id="SM00320">
    <property type="entry name" value="WD40"/>
    <property type="match status" value="6"/>
</dbReference>
<dbReference type="InterPro" id="IPR036047">
    <property type="entry name" value="F-box-like_dom_sf"/>
</dbReference>
<evidence type="ECO:0000256" key="4">
    <source>
        <dbReference type="SAM" id="MobiDB-lite"/>
    </source>
</evidence>
<organism evidence="7 8">
    <name type="scientific">Mytilus coruscus</name>
    <name type="common">Sea mussel</name>
    <dbReference type="NCBI Taxonomy" id="42192"/>
    <lineage>
        <taxon>Eukaryota</taxon>
        <taxon>Metazoa</taxon>
        <taxon>Spiralia</taxon>
        <taxon>Lophotrochozoa</taxon>
        <taxon>Mollusca</taxon>
        <taxon>Bivalvia</taxon>
        <taxon>Autobranchia</taxon>
        <taxon>Pteriomorphia</taxon>
        <taxon>Mytilida</taxon>
        <taxon>Mytiloidea</taxon>
        <taxon>Mytilidae</taxon>
        <taxon>Mytilinae</taxon>
        <taxon>Mytilus</taxon>
    </lineage>
</organism>
<keyword evidence="8" id="KW-1185">Reference proteome</keyword>
<dbReference type="PROSITE" id="PS50082">
    <property type="entry name" value="WD_REPEATS_2"/>
    <property type="match status" value="4"/>
</dbReference>
<feature type="repeat" description="WD" evidence="3">
    <location>
        <begin position="745"/>
        <end position="786"/>
    </location>
</feature>
<feature type="repeat" description="WD" evidence="3">
    <location>
        <begin position="907"/>
        <end position="946"/>
    </location>
</feature>
<evidence type="ECO:0000313" key="8">
    <source>
        <dbReference type="Proteomes" id="UP000507470"/>
    </source>
</evidence>
<keyword evidence="5" id="KW-1133">Transmembrane helix</keyword>
<name>A0A6J8DWB5_MYTCO</name>
<dbReference type="CDD" id="cd00200">
    <property type="entry name" value="WD40"/>
    <property type="match status" value="1"/>
</dbReference>
<evidence type="ECO:0000256" key="2">
    <source>
        <dbReference type="ARBA" id="ARBA00022737"/>
    </source>
</evidence>
<dbReference type="PANTHER" id="PTHR19872">
    <property type="entry name" value="UBIQUITIN LIGASE SPECIFICITY FACTOR/HREP PROTEIN"/>
    <property type="match status" value="1"/>
</dbReference>
<dbReference type="InterPro" id="IPR001680">
    <property type="entry name" value="WD40_rpt"/>
</dbReference>
<gene>
    <name evidence="7" type="ORF">MCOR_45846</name>
</gene>
<feature type="repeat" description="WD" evidence="3">
    <location>
        <begin position="787"/>
        <end position="826"/>
    </location>
</feature>
<dbReference type="SUPFAM" id="SSF50978">
    <property type="entry name" value="WD40 repeat-like"/>
    <property type="match status" value="1"/>
</dbReference>
<dbReference type="Pfam" id="PF00400">
    <property type="entry name" value="WD40"/>
    <property type="match status" value="5"/>
</dbReference>
<keyword evidence="5" id="KW-0472">Membrane</keyword>
<feature type="region of interest" description="Disordered" evidence="4">
    <location>
        <begin position="1318"/>
        <end position="1364"/>
    </location>
</feature>
<dbReference type="InterPro" id="IPR015943">
    <property type="entry name" value="WD40/YVTN_repeat-like_dom_sf"/>
</dbReference>
<dbReference type="EMBL" id="CACVKT020008114">
    <property type="protein sequence ID" value="CAC5412874.1"/>
    <property type="molecule type" value="Genomic_DNA"/>
</dbReference>
<dbReference type="InterPro" id="IPR056604">
    <property type="entry name" value="GBF1-like_TPR"/>
</dbReference>
<dbReference type="InterPro" id="IPR036322">
    <property type="entry name" value="WD40_repeat_dom_sf"/>
</dbReference>
<keyword evidence="2" id="KW-0677">Repeat</keyword>
<keyword evidence="5" id="KW-0812">Transmembrane</keyword>
<dbReference type="Gene3D" id="2.130.10.10">
    <property type="entry name" value="YVTN repeat-like/Quinoprotein amine dehydrogenase"/>
    <property type="match status" value="1"/>
</dbReference>
<dbReference type="InterPro" id="IPR051075">
    <property type="entry name" value="SCF_subunit_WD-repeat"/>
</dbReference>
<reference evidence="7 8" key="1">
    <citation type="submission" date="2020-06" db="EMBL/GenBank/DDBJ databases">
        <authorList>
            <person name="Li R."/>
            <person name="Bekaert M."/>
        </authorList>
    </citation>
    <scope>NUCLEOTIDE SEQUENCE [LARGE SCALE GENOMIC DNA]</scope>
    <source>
        <strain evidence="8">wild</strain>
    </source>
</reference>
<evidence type="ECO:0000256" key="1">
    <source>
        <dbReference type="ARBA" id="ARBA00022574"/>
    </source>
</evidence>
<dbReference type="Proteomes" id="UP000507470">
    <property type="component" value="Unassembled WGS sequence"/>
</dbReference>
<protein>
    <submittedName>
        <fullName evidence="7">FBXW10</fullName>
    </submittedName>
</protein>
<evidence type="ECO:0000259" key="6">
    <source>
        <dbReference type="Pfam" id="PF23325"/>
    </source>
</evidence>
<dbReference type="Gene3D" id="1.20.1280.50">
    <property type="match status" value="1"/>
</dbReference>
<feature type="region of interest" description="Disordered" evidence="4">
    <location>
        <begin position="181"/>
        <end position="217"/>
    </location>
</feature>
<dbReference type="SUPFAM" id="SSF81383">
    <property type="entry name" value="F-box domain"/>
    <property type="match status" value="1"/>
</dbReference>
<evidence type="ECO:0000256" key="5">
    <source>
        <dbReference type="SAM" id="Phobius"/>
    </source>
</evidence>